<dbReference type="PRINTS" id="PR00205">
    <property type="entry name" value="CADHERIN"/>
</dbReference>
<organism evidence="10 11">
    <name type="scientific">Hypsibius exemplaris</name>
    <name type="common">Freshwater tardigrade</name>
    <dbReference type="NCBI Taxonomy" id="2072580"/>
    <lineage>
        <taxon>Eukaryota</taxon>
        <taxon>Metazoa</taxon>
        <taxon>Ecdysozoa</taxon>
        <taxon>Tardigrada</taxon>
        <taxon>Eutardigrada</taxon>
        <taxon>Parachela</taxon>
        <taxon>Hypsibioidea</taxon>
        <taxon>Hypsibiidae</taxon>
        <taxon>Hypsibius</taxon>
    </lineage>
</organism>
<dbReference type="Proteomes" id="UP000192578">
    <property type="component" value="Unassembled WGS sequence"/>
</dbReference>
<dbReference type="PANTHER" id="PTHR24025">
    <property type="entry name" value="DESMOGLEIN FAMILY MEMBER"/>
    <property type="match status" value="1"/>
</dbReference>
<keyword evidence="7" id="KW-0472">Membrane</keyword>
<dbReference type="OrthoDB" id="6252479at2759"/>
<dbReference type="GO" id="GO:0005886">
    <property type="term" value="C:plasma membrane"/>
    <property type="evidence" value="ECO:0007669"/>
    <property type="project" value="InterPro"/>
</dbReference>
<evidence type="ECO:0000256" key="1">
    <source>
        <dbReference type="ARBA" id="ARBA00004370"/>
    </source>
</evidence>
<keyword evidence="2" id="KW-0812">Transmembrane</keyword>
<comment type="caution">
    <text evidence="10">The sequence shown here is derived from an EMBL/GenBank/DDBJ whole genome shotgun (WGS) entry which is preliminary data.</text>
</comment>
<dbReference type="InterPro" id="IPR002126">
    <property type="entry name" value="Cadherin-like_dom"/>
</dbReference>
<dbReference type="CDD" id="cd11304">
    <property type="entry name" value="Cadherin_repeat"/>
    <property type="match status" value="1"/>
</dbReference>
<keyword evidence="6" id="KW-1133">Transmembrane helix</keyword>
<dbReference type="InterPro" id="IPR020894">
    <property type="entry name" value="Cadherin_CS"/>
</dbReference>
<proteinExistence type="predicted"/>
<reference evidence="11" key="1">
    <citation type="submission" date="2017-01" db="EMBL/GenBank/DDBJ databases">
        <title>Comparative genomics of anhydrobiosis in the tardigrade Hypsibius dujardini.</title>
        <authorList>
            <person name="Yoshida Y."/>
            <person name="Koutsovoulos G."/>
            <person name="Laetsch D."/>
            <person name="Stevens L."/>
            <person name="Kumar S."/>
            <person name="Horikawa D."/>
            <person name="Ishino K."/>
            <person name="Komine S."/>
            <person name="Tomita M."/>
            <person name="Blaxter M."/>
            <person name="Arakawa K."/>
        </authorList>
    </citation>
    <scope>NUCLEOTIDE SEQUENCE [LARGE SCALE GENOMIC DNA]</scope>
    <source>
        <strain evidence="11">Z151</strain>
    </source>
</reference>
<dbReference type="PANTHER" id="PTHR24025:SF23">
    <property type="entry name" value="NEURAL-CADHERIN"/>
    <property type="match status" value="1"/>
</dbReference>
<evidence type="ECO:0000313" key="11">
    <source>
        <dbReference type="Proteomes" id="UP000192578"/>
    </source>
</evidence>
<dbReference type="InterPro" id="IPR050971">
    <property type="entry name" value="Cadherin-domain_protein"/>
</dbReference>
<keyword evidence="4 8" id="KW-0106">Calcium</keyword>
<evidence type="ECO:0000256" key="2">
    <source>
        <dbReference type="ARBA" id="ARBA00022692"/>
    </source>
</evidence>
<keyword evidence="3" id="KW-0677">Repeat</keyword>
<evidence type="ECO:0000256" key="6">
    <source>
        <dbReference type="ARBA" id="ARBA00022989"/>
    </source>
</evidence>
<comment type="subcellular location">
    <subcellularLocation>
        <location evidence="1">Membrane</location>
    </subcellularLocation>
</comment>
<dbReference type="SUPFAM" id="SSF49313">
    <property type="entry name" value="Cadherin-like"/>
    <property type="match status" value="2"/>
</dbReference>
<dbReference type="PROSITE" id="PS50268">
    <property type="entry name" value="CADHERIN_2"/>
    <property type="match status" value="1"/>
</dbReference>
<evidence type="ECO:0000313" key="10">
    <source>
        <dbReference type="EMBL" id="OQV12979.1"/>
    </source>
</evidence>
<evidence type="ECO:0000259" key="9">
    <source>
        <dbReference type="PROSITE" id="PS50268"/>
    </source>
</evidence>
<dbReference type="EMBL" id="MTYJ01000132">
    <property type="protein sequence ID" value="OQV12979.1"/>
    <property type="molecule type" value="Genomic_DNA"/>
</dbReference>
<dbReference type="Gene3D" id="2.60.40.60">
    <property type="entry name" value="Cadherins"/>
    <property type="match status" value="1"/>
</dbReference>
<feature type="domain" description="Cadherin" evidence="9">
    <location>
        <begin position="16"/>
        <end position="66"/>
    </location>
</feature>
<gene>
    <name evidence="10" type="ORF">BV898_12737</name>
</gene>
<dbReference type="PROSITE" id="PS00232">
    <property type="entry name" value="CADHERIN_1"/>
    <property type="match status" value="1"/>
</dbReference>
<evidence type="ECO:0000256" key="4">
    <source>
        <dbReference type="ARBA" id="ARBA00022837"/>
    </source>
</evidence>
<evidence type="ECO:0000256" key="5">
    <source>
        <dbReference type="ARBA" id="ARBA00022889"/>
    </source>
</evidence>
<dbReference type="GO" id="GO:0005911">
    <property type="term" value="C:cell-cell junction"/>
    <property type="evidence" value="ECO:0007669"/>
    <property type="project" value="TreeGrafter"/>
</dbReference>
<keyword evidence="11" id="KW-1185">Reference proteome</keyword>
<dbReference type="AlphaFoldDB" id="A0A1W0WCQ7"/>
<accession>A0A1W0WCQ7</accession>
<evidence type="ECO:0000256" key="3">
    <source>
        <dbReference type="ARBA" id="ARBA00022737"/>
    </source>
</evidence>
<dbReference type="GO" id="GO:0005509">
    <property type="term" value="F:calcium ion binding"/>
    <property type="evidence" value="ECO:0007669"/>
    <property type="project" value="UniProtKB-UniRule"/>
</dbReference>
<keyword evidence="5" id="KW-0130">Cell adhesion</keyword>
<dbReference type="InterPro" id="IPR015919">
    <property type="entry name" value="Cadherin-like_sf"/>
</dbReference>
<evidence type="ECO:0000256" key="7">
    <source>
        <dbReference type="ARBA" id="ARBA00023136"/>
    </source>
</evidence>
<dbReference type="SMART" id="SM00112">
    <property type="entry name" value="CA"/>
    <property type="match status" value="1"/>
</dbReference>
<protein>
    <recommendedName>
        <fullName evidence="9">Cadherin domain-containing protein</fullName>
    </recommendedName>
</protein>
<dbReference type="GO" id="GO:0007156">
    <property type="term" value="P:homophilic cell adhesion via plasma membrane adhesion molecules"/>
    <property type="evidence" value="ECO:0007669"/>
    <property type="project" value="InterPro"/>
</dbReference>
<evidence type="ECO:0000256" key="8">
    <source>
        <dbReference type="PROSITE-ProRule" id="PRU00043"/>
    </source>
</evidence>
<sequence length="170" mass="18487">MDKFESVPDASSDVYMLRVKGRLDYEERDNFSLIVVASDGGQPAPLLTERVVTILLLDANDNVPVFDKPVYGPGTGKIRIDGKTGVVTAAITWDCQGEHSERIIIAARDHGLPALTSTRVVQLNFRSDSDVAPVFEKAFYNVSLGAEDVLTVGNCFLKDAHSGMRSPSQC</sequence>
<name>A0A1W0WCQ7_HYPEX</name>